<protein>
    <submittedName>
        <fullName evidence="1">Uncharacterized protein</fullName>
    </submittedName>
</protein>
<evidence type="ECO:0000313" key="1">
    <source>
        <dbReference type="EMBL" id="RWX49788.1"/>
    </source>
</evidence>
<evidence type="ECO:0000313" key="2">
    <source>
        <dbReference type="Proteomes" id="UP000288086"/>
    </source>
</evidence>
<dbReference type="EMBL" id="MTKP01000009">
    <property type="protein sequence ID" value="RWX49788.1"/>
    <property type="molecule type" value="Genomic_DNA"/>
</dbReference>
<dbReference type="Proteomes" id="UP000288086">
    <property type="component" value="Unassembled WGS sequence"/>
</dbReference>
<gene>
    <name evidence="1" type="ORF">VT98_10099</name>
</gene>
<sequence length="213" mass="22963">MQQRGYKLLGFKGAESDGQVAGIPVWFSVPYIRMTGEVKNVYQPLYKVYYVDSSMPSDKAIRMTASSEVVELGSKVTLQEDGSFSVESGGPENAILLVNNRATDSGTITAGLASLVNGNYAPFCAFKVAPQKPLRMEPNDKICLFAVPTVIRAGSVAAQAVSEGALFKLDAPNNCLRLEMKQEGEGFNPVSWGLPVAQVHSGDQLTQLMDSQH</sequence>
<keyword evidence="2" id="KW-1185">Reference proteome</keyword>
<dbReference type="AlphaFoldDB" id="A0A444J9L4"/>
<proteinExistence type="predicted"/>
<organism evidence="1 2">
    <name type="scientific">Candidatus Electrothrix communis</name>
    <dbReference type="NCBI Taxonomy" id="1859133"/>
    <lineage>
        <taxon>Bacteria</taxon>
        <taxon>Pseudomonadati</taxon>
        <taxon>Thermodesulfobacteriota</taxon>
        <taxon>Desulfobulbia</taxon>
        <taxon>Desulfobulbales</taxon>
        <taxon>Desulfobulbaceae</taxon>
        <taxon>Candidatus Electrothrix</taxon>
    </lineage>
</organism>
<reference evidence="1 2" key="1">
    <citation type="submission" date="2017-01" db="EMBL/GenBank/DDBJ databases">
        <title>The cable genome- insights into the physiology and evolution of filamentous bacteria capable of sulfide oxidation via long distance electron transfer.</title>
        <authorList>
            <person name="Schreiber L."/>
            <person name="Bjerg J.T."/>
            <person name="Boggild A."/>
            <person name="Van De Vossenberg J."/>
            <person name="Meysman F."/>
            <person name="Nielsen L.P."/>
            <person name="Schramm A."/>
            <person name="Kjeldsen K.U."/>
        </authorList>
    </citation>
    <scope>NUCLEOTIDE SEQUENCE [LARGE SCALE GENOMIC DNA]</scope>
    <source>
        <strain evidence="1">A1</strain>
    </source>
</reference>
<comment type="caution">
    <text evidence="1">The sequence shown here is derived from an EMBL/GenBank/DDBJ whole genome shotgun (WGS) entry which is preliminary data.</text>
</comment>
<accession>A0A444J9L4</accession>
<name>A0A444J9L4_9BACT</name>